<proteinExistence type="predicted"/>
<protein>
    <submittedName>
        <fullName evidence="1">Post-translational flagellin modification protein B</fullName>
    </submittedName>
</protein>
<dbReference type="PANTHER" id="PTHR21485:SF6">
    <property type="entry name" value="N-ACYLNEURAMINATE CYTIDYLYLTRANSFERASE-RELATED"/>
    <property type="match status" value="1"/>
</dbReference>
<keyword evidence="1" id="KW-0282">Flagellum</keyword>
<sequence>MNNILITICARGGSKGVKGKNIREILGKPLIYYTIKQAKEWSKDTRIIVSTDSEEIAVFARQFGAEVPFIRPAALATDTAAKVPVLRHALNYCEEFYKEKYDCVMDLDVTSPVRKISDLENSLKLFTKKNPKTLFSVVPAHRNPYFNMVEETNDGKAVLSKKGDFVRRQDAPKVYDMNASIYIYDRDYLINEENNSSISDNSIVYVMNEISKDIDSETDFRFIEFLVKEGIISL</sequence>
<dbReference type="CDD" id="cd02513">
    <property type="entry name" value="CMP-NeuAc_Synthase"/>
    <property type="match status" value="1"/>
</dbReference>
<gene>
    <name evidence="1" type="ORF">UT77_C0001G0120</name>
</gene>
<dbReference type="Pfam" id="PF02348">
    <property type="entry name" value="CTP_transf_3"/>
    <property type="match status" value="1"/>
</dbReference>
<dbReference type="AlphaFoldDB" id="A0A0G0QQG7"/>
<dbReference type="Proteomes" id="UP000034881">
    <property type="component" value="Unassembled WGS sequence"/>
</dbReference>
<dbReference type="PANTHER" id="PTHR21485">
    <property type="entry name" value="HAD SUPERFAMILY MEMBERS CMAS AND KDSC"/>
    <property type="match status" value="1"/>
</dbReference>
<comment type="caution">
    <text evidence="1">The sequence shown here is derived from an EMBL/GenBank/DDBJ whole genome shotgun (WGS) entry which is preliminary data.</text>
</comment>
<evidence type="ECO:0000313" key="1">
    <source>
        <dbReference type="EMBL" id="KKR42669.1"/>
    </source>
</evidence>
<dbReference type="GO" id="GO:0008781">
    <property type="term" value="F:N-acylneuraminate cytidylyltransferase activity"/>
    <property type="evidence" value="ECO:0007669"/>
    <property type="project" value="TreeGrafter"/>
</dbReference>
<dbReference type="InterPro" id="IPR050793">
    <property type="entry name" value="CMP-NeuNAc_synthase"/>
</dbReference>
<dbReference type="PATRIC" id="fig|1618431.3.peg.120"/>
<dbReference type="SUPFAM" id="SSF53448">
    <property type="entry name" value="Nucleotide-diphospho-sugar transferases"/>
    <property type="match status" value="1"/>
</dbReference>
<dbReference type="InterPro" id="IPR003329">
    <property type="entry name" value="Cytidylyl_trans"/>
</dbReference>
<dbReference type="Gene3D" id="3.90.550.10">
    <property type="entry name" value="Spore Coat Polysaccharide Biosynthesis Protein SpsA, Chain A"/>
    <property type="match status" value="1"/>
</dbReference>
<evidence type="ECO:0000313" key="2">
    <source>
        <dbReference type="Proteomes" id="UP000034881"/>
    </source>
</evidence>
<organism evidence="1 2">
    <name type="scientific">Candidatus Daviesbacteria bacterium GW2011_GWC2_40_12</name>
    <dbReference type="NCBI Taxonomy" id="1618431"/>
    <lineage>
        <taxon>Bacteria</taxon>
        <taxon>Candidatus Daviesiibacteriota</taxon>
    </lineage>
</organism>
<keyword evidence="1" id="KW-0969">Cilium</keyword>
<accession>A0A0G0QQG7</accession>
<dbReference type="EMBL" id="LBYB01000001">
    <property type="protein sequence ID" value="KKR42669.1"/>
    <property type="molecule type" value="Genomic_DNA"/>
</dbReference>
<name>A0A0G0QQG7_9BACT</name>
<reference evidence="1 2" key="1">
    <citation type="journal article" date="2015" name="Nature">
        <title>rRNA introns, odd ribosomes, and small enigmatic genomes across a large radiation of phyla.</title>
        <authorList>
            <person name="Brown C.T."/>
            <person name="Hug L.A."/>
            <person name="Thomas B.C."/>
            <person name="Sharon I."/>
            <person name="Castelle C.J."/>
            <person name="Singh A."/>
            <person name="Wilkins M.J."/>
            <person name="Williams K.H."/>
            <person name="Banfield J.F."/>
        </authorList>
    </citation>
    <scope>NUCLEOTIDE SEQUENCE [LARGE SCALE GENOMIC DNA]</scope>
</reference>
<keyword evidence="1" id="KW-0966">Cell projection</keyword>
<dbReference type="InterPro" id="IPR029044">
    <property type="entry name" value="Nucleotide-diphossugar_trans"/>
</dbReference>